<organism evidence="2 3">
    <name type="scientific">Streptomyces albipurpureus</name>
    <dbReference type="NCBI Taxonomy" id="2897419"/>
    <lineage>
        <taxon>Bacteria</taxon>
        <taxon>Bacillati</taxon>
        <taxon>Actinomycetota</taxon>
        <taxon>Actinomycetes</taxon>
        <taxon>Kitasatosporales</taxon>
        <taxon>Streptomycetaceae</taxon>
        <taxon>Streptomyces</taxon>
    </lineage>
</organism>
<feature type="transmembrane region" description="Helical" evidence="1">
    <location>
        <begin position="65"/>
        <end position="90"/>
    </location>
</feature>
<evidence type="ECO:0000313" key="3">
    <source>
        <dbReference type="Proteomes" id="UP001431429"/>
    </source>
</evidence>
<evidence type="ECO:0008006" key="4">
    <source>
        <dbReference type="Google" id="ProtNLM"/>
    </source>
</evidence>
<evidence type="ECO:0000313" key="2">
    <source>
        <dbReference type="EMBL" id="MCM2389653.1"/>
    </source>
</evidence>
<evidence type="ECO:0000256" key="1">
    <source>
        <dbReference type="SAM" id="Phobius"/>
    </source>
</evidence>
<keyword evidence="1" id="KW-0812">Transmembrane</keyword>
<reference evidence="2" key="1">
    <citation type="submission" date="2022-06" db="EMBL/GenBank/DDBJ databases">
        <title>Genome public.</title>
        <authorList>
            <person name="Sun Q."/>
        </authorList>
    </citation>
    <scope>NUCLEOTIDE SEQUENCE</scope>
    <source>
        <strain evidence="2">CWNU-1</strain>
    </source>
</reference>
<dbReference type="Proteomes" id="UP001431429">
    <property type="component" value="Unassembled WGS sequence"/>
</dbReference>
<keyword evidence="3" id="KW-1185">Reference proteome</keyword>
<dbReference type="EMBL" id="JAMQAW010000011">
    <property type="protein sequence ID" value="MCM2389653.1"/>
    <property type="molecule type" value="Genomic_DNA"/>
</dbReference>
<comment type="caution">
    <text evidence="2">The sequence shown here is derived from an EMBL/GenBank/DDBJ whole genome shotgun (WGS) entry which is preliminary data.</text>
</comment>
<feature type="transmembrane region" description="Helical" evidence="1">
    <location>
        <begin position="38"/>
        <end position="59"/>
    </location>
</feature>
<name>A0ABT0UM16_9ACTN</name>
<keyword evidence="1" id="KW-0472">Membrane</keyword>
<proteinExistence type="predicted"/>
<gene>
    <name evidence="2" type="ORF">NBG84_15365</name>
</gene>
<protein>
    <recommendedName>
        <fullName evidence="4">Integral membrane protein</fullName>
    </recommendedName>
</protein>
<dbReference type="RefSeq" id="WP_250919991.1">
    <property type="nucleotide sequence ID" value="NZ_JAMQAW010000011.1"/>
</dbReference>
<sequence length="100" mass="11084">MADLVGHDRVATGSIIRLQEAGSCSQCRQGWCVVAGRLVRSVLVTWAVLIVLLLAPSPLPEQWRYYIYSPASVGLWMLAMLVAPVVVCFVKWPWIKSGSR</sequence>
<keyword evidence="1" id="KW-1133">Transmembrane helix</keyword>
<accession>A0ABT0UM16</accession>